<dbReference type="SUPFAM" id="SSF63829">
    <property type="entry name" value="Calcium-dependent phosphotriesterase"/>
    <property type="match status" value="1"/>
</dbReference>
<protein>
    <submittedName>
        <fullName evidence="2">SBBP repeat-containing protein</fullName>
    </submittedName>
</protein>
<comment type="caution">
    <text evidence="2">The sequence shown here is derived from an EMBL/GenBank/DDBJ whole genome shotgun (WGS) entry which is preliminary data.</text>
</comment>
<evidence type="ECO:0000259" key="1">
    <source>
        <dbReference type="Pfam" id="PF18962"/>
    </source>
</evidence>
<dbReference type="AlphaFoldDB" id="A0A9D7SAN7"/>
<name>A0A9D7SAN7_9BACT</name>
<dbReference type="Proteomes" id="UP000808349">
    <property type="component" value="Unassembled WGS sequence"/>
</dbReference>
<dbReference type="Pfam" id="PF18962">
    <property type="entry name" value="Por_Secre_tail"/>
    <property type="match status" value="1"/>
</dbReference>
<dbReference type="InterPro" id="IPR010620">
    <property type="entry name" value="SBBP_repeat"/>
</dbReference>
<evidence type="ECO:0000313" key="2">
    <source>
        <dbReference type="EMBL" id="MBK9718313.1"/>
    </source>
</evidence>
<dbReference type="PANTHER" id="PTHR35580:SF1">
    <property type="entry name" value="PHYTASE-LIKE DOMAIN-CONTAINING PROTEIN"/>
    <property type="match status" value="1"/>
</dbReference>
<reference evidence="2 3" key="1">
    <citation type="submission" date="2020-10" db="EMBL/GenBank/DDBJ databases">
        <title>Connecting structure to function with the recovery of over 1000 high-quality activated sludge metagenome-assembled genomes encoding full-length rRNA genes using long-read sequencing.</title>
        <authorList>
            <person name="Singleton C.M."/>
            <person name="Petriglieri F."/>
            <person name="Kristensen J.M."/>
            <person name="Kirkegaard R.H."/>
            <person name="Michaelsen T.Y."/>
            <person name="Andersen M.H."/>
            <person name="Karst S.M."/>
            <person name="Dueholm M.S."/>
            <person name="Nielsen P.H."/>
            <person name="Albertsen M."/>
        </authorList>
    </citation>
    <scope>NUCLEOTIDE SEQUENCE [LARGE SCALE GENOMIC DNA]</scope>
    <source>
        <strain evidence="2">Ribe_18-Q3-R11-54_BAT3C.373</strain>
    </source>
</reference>
<dbReference type="InterPro" id="IPR026444">
    <property type="entry name" value="Secre_tail"/>
</dbReference>
<sequence length="564" mass="62820">MKKCKLVSFIFILLFILEIKAQSFSWAKSVGGTGIIFSSSIIIDSEGNIYNTGHFYGTIDFDPGVGIFNLSSEGGGSDIYVYKLNALGIFQWAKSIGGPSEDFSSSIKVDLLGNVYITGDFRKNVDFDPGAGILYLTSKAFSRDVFILKLDSFGNFLWAKSFGGVDEDASSAISLDDYFNVYLVGRFNGLVDFDPGKGVNELYCSGFYNGFIVKLDLLGSFKWAKTICSQDYAMIESIAVDRFEHIYITGHFRGINHFNIKNDSLELNTNGDSDIFISKLDTLGQFEWVKVIGGNEFEEAHSILCDNSGYIYVNGTFNGTLDFDPDTGIYNLKSKSTFNNFVAKFDNTGQLIWAIDINTGRSFLTLDDLGNTYCFGTFEGTVDFNPGVDTFEISSIGPYDFYISKTDNLGQFLWVKSIELLNGGLPSSITLDHDLNIITTGNFKGTCDLNPDWGIEKHTSIGVSDQFVLKIDQRTVNMNSINNKIDFDIFPNPSSQFIRISLNNNNTYDIWKINVFNSSGQLVYCISNHSNHSIVLNKETIGTGLFYIQIHANGEMMSKKIFFE</sequence>
<feature type="domain" description="Secretion system C-terminal sorting" evidence="1">
    <location>
        <begin position="489"/>
        <end position="561"/>
    </location>
</feature>
<dbReference type="Pfam" id="PF06739">
    <property type="entry name" value="SBBP"/>
    <property type="match status" value="1"/>
</dbReference>
<evidence type="ECO:0000313" key="3">
    <source>
        <dbReference type="Proteomes" id="UP000808349"/>
    </source>
</evidence>
<proteinExistence type="predicted"/>
<dbReference type="InterPro" id="IPR052918">
    <property type="entry name" value="Motility_Chemotaxis_Reg"/>
</dbReference>
<dbReference type="EMBL" id="JADKFW010000010">
    <property type="protein sequence ID" value="MBK9718313.1"/>
    <property type="molecule type" value="Genomic_DNA"/>
</dbReference>
<gene>
    <name evidence="2" type="ORF">IPO85_12545</name>
</gene>
<accession>A0A9D7SAN7</accession>
<dbReference type="NCBIfam" id="TIGR04183">
    <property type="entry name" value="Por_Secre_tail"/>
    <property type="match status" value="1"/>
</dbReference>
<dbReference type="PANTHER" id="PTHR35580">
    <property type="entry name" value="CELL SURFACE GLYCOPROTEIN (S-LAYER PROTEIN)-LIKE PROTEIN"/>
    <property type="match status" value="1"/>
</dbReference>
<organism evidence="2 3">
    <name type="scientific">Candidatus Defluviibacterium haderslevense</name>
    <dbReference type="NCBI Taxonomy" id="2981993"/>
    <lineage>
        <taxon>Bacteria</taxon>
        <taxon>Pseudomonadati</taxon>
        <taxon>Bacteroidota</taxon>
        <taxon>Saprospiria</taxon>
        <taxon>Saprospirales</taxon>
        <taxon>Saprospiraceae</taxon>
        <taxon>Candidatus Defluviibacterium</taxon>
    </lineage>
</organism>